<protein>
    <submittedName>
        <fullName evidence="5">Heat-shock protein Hsp20</fullName>
    </submittedName>
    <submittedName>
        <fullName evidence="4">Molecular chaperone (Small heat shock protein)</fullName>
    </submittedName>
</protein>
<name>A0A098B196_DESHA</name>
<dbReference type="AlphaFoldDB" id="A0A098B196"/>
<evidence type="ECO:0000313" key="6">
    <source>
        <dbReference type="Proteomes" id="UP000054623"/>
    </source>
</evidence>
<reference evidence="4" key="1">
    <citation type="submission" date="2014-07" db="EMBL/GenBank/DDBJ databases">
        <authorList>
            <person name="Hornung V.Bastian."/>
        </authorList>
    </citation>
    <scope>NUCLEOTIDE SEQUENCE</scope>
    <source>
        <strain evidence="4">PCE-S</strain>
    </source>
</reference>
<dbReference type="InterPro" id="IPR031107">
    <property type="entry name" value="Small_HSP"/>
</dbReference>
<dbReference type="InterPro" id="IPR002068">
    <property type="entry name" value="A-crystallin/Hsp20_dom"/>
</dbReference>
<dbReference type="Proteomes" id="UP000054623">
    <property type="component" value="Unassembled WGS sequence"/>
</dbReference>
<evidence type="ECO:0000256" key="2">
    <source>
        <dbReference type="RuleBase" id="RU003616"/>
    </source>
</evidence>
<evidence type="ECO:0000313" key="5">
    <source>
        <dbReference type="EMBL" id="KTE90247.1"/>
    </source>
</evidence>
<evidence type="ECO:0000313" key="4">
    <source>
        <dbReference type="EMBL" id="CDX02658.1"/>
    </source>
</evidence>
<dbReference type="Gene3D" id="2.60.40.790">
    <property type="match status" value="1"/>
</dbReference>
<dbReference type="EMBL" id="LK996017">
    <property type="protein sequence ID" value="CDX02658.1"/>
    <property type="molecule type" value="Genomic_DNA"/>
</dbReference>
<gene>
    <name evidence="5" type="ORF">AT727_09990</name>
    <name evidence="4" type="ORF">DPCES_2771</name>
</gene>
<reference evidence="5 6" key="2">
    <citation type="submission" date="2015-12" db="EMBL/GenBank/DDBJ databases">
        <title>Draft Genome Sequence of Desulfitobacterium hafniense Strain DH, a Sulfate-reducing Bacterium Isolated from Paddy Soils.</title>
        <authorList>
            <person name="Bao P."/>
            <person name="Zhang X."/>
            <person name="Li G."/>
        </authorList>
    </citation>
    <scope>NUCLEOTIDE SEQUENCE [LARGE SCALE GENOMIC DNA]</scope>
    <source>
        <strain evidence="5 6">DH</strain>
    </source>
</reference>
<dbReference type="Pfam" id="PF00011">
    <property type="entry name" value="HSP20"/>
    <property type="match status" value="1"/>
</dbReference>
<evidence type="ECO:0000256" key="1">
    <source>
        <dbReference type="PROSITE-ProRule" id="PRU00285"/>
    </source>
</evidence>
<dbReference type="InterPro" id="IPR008978">
    <property type="entry name" value="HSP20-like_chaperone"/>
</dbReference>
<dbReference type="RefSeq" id="WP_005813258.1">
    <property type="nucleotide sequence ID" value="NZ_CABKQQ010000044.1"/>
</dbReference>
<dbReference type="PATRIC" id="fig|49338.4.peg.2978"/>
<dbReference type="SUPFAM" id="SSF49764">
    <property type="entry name" value="HSP20-like chaperones"/>
    <property type="match status" value="1"/>
</dbReference>
<sequence>MALIPNDPFRMFNHYWDEMERNYLRGRGKEELSQFLYRVDVEETADQVFVTAEIPGLEKREDLHIEVDEKLLTISGEIKRAASTSERSSHRTERYYGKFSRTLTLPAVVKADGSHASYKNGILELSFLKDRHPAARTIEVDFH</sequence>
<dbReference type="EMBL" id="LOCK01000050">
    <property type="protein sequence ID" value="KTE90247.1"/>
    <property type="molecule type" value="Genomic_DNA"/>
</dbReference>
<comment type="similarity">
    <text evidence="1 2">Belongs to the small heat shock protein (HSP20) family.</text>
</comment>
<accession>A0A098B196</accession>
<dbReference type="CDD" id="cd06464">
    <property type="entry name" value="ACD_sHsps-like"/>
    <property type="match status" value="1"/>
</dbReference>
<proteinExistence type="inferred from homology"/>
<organism evidence="4">
    <name type="scientific">Desulfitobacterium hafniense</name>
    <name type="common">Desulfitobacterium frappieri</name>
    <dbReference type="NCBI Taxonomy" id="49338"/>
    <lineage>
        <taxon>Bacteria</taxon>
        <taxon>Bacillati</taxon>
        <taxon>Bacillota</taxon>
        <taxon>Clostridia</taxon>
        <taxon>Eubacteriales</taxon>
        <taxon>Desulfitobacteriaceae</taxon>
        <taxon>Desulfitobacterium</taxon>
    </lineage>
</organism>
<evidence type="ECO:0000259" key="3">
    <source>
        <dbReference type="PROSITE" id="PS01031"/>
    </source>
</evidence>
<dbReference type="PANTHER" id="PTHR11527">
    <property type="entry name" value="HEAT-SHOCK PROTEIN 20 FAMILY MEMBER"/>
    <property type="match status" value="1"/>
</dbReference>
<dbReference type="OrthoDB" id="9811615at2"/>
<feature type="domain" description="SHSP" evidence="3">
    <location>
        <begin position="30"/>
        <end position="143"/>
    </location>
</feature>
<dbReference type="PROSITE" id="PS01031">
    <property type="entry name" value="SHSP"/>
    <property type="match status" value="1"/>
</dbReference>
<keyword evidence="4" id="KW-0346">Stress response</keyword>